<proteinExistence type="predicted"/>
<protein>
    <submittedName>
        <fullName evidence="1">Uncharacterized protein</fullName>
    </submittedName>
</protein>
<comment type="caution">
    <text evidence="1">The sequence shown here is derived from an EMBL/GenBank/DDBJ whole genome shotgun (WGS) entry which is preliminary data.</text>
</comment>
<evidence type="ECO:0000313" key="1">
    <source>
        <dbReference type="EMBL" id="MCW8336479.1"/>
    </source>
</evidence>
<dbReference type="Proteomes" id="UP001155586">
    <property type="component" value="Unassembled WGS sequence"/>
</dbReference>
<gene>
    <name evidence="1" type="ORF">MD483_21970</name>
</gene>
<name>A0A9X3CJ70_9VIBR</name>
<dbReference type="AlphaFoldDB" id="A0A9X3CJ70"/>
<organism evidence="1 2">
    <name type="scientific">Vibrio paucivorans</name>
    <dbReference type="NCBI Taxonomy" id="2829489"/>
    <lineage>
        <taxon>Bacteria</taxon>
        <taxon>Pseudomonadati</taxon>
        <taxon>Pseudomonadota</taxon>
        <taxon>Gammaproteobacteria</taxon>
        <taxon>Vibrionales</taxon>
        <taxon>Vibrionaceae</taxon>
        <taxon>Vibrio</taxon>
    </lineage>
</organism>
<accession>A0A9X3CJ70</accession>
<keyword evidence="2" id="KW-1185">Reference proteome</keyword>
<dbReference type="RefSeq" id="WP_265689571.1">
    <property type="nucleotide sequence ID" value="NZ_JAKRRX010000254.1"/>
</dbReference>
<sequence>MLSNNLFLRLPRDCVVNNSDAQSALYPENLTPFQMKLVLSFLAQAGMKDDIVNHVEIFLKDFKSEGSLFGWVKLSKSKITQAVGSIKHPFIAKISCDDERINVTFSRQFLNLQAKEMLDPKAVNVGLSALMSYKQVSSIKLHIQTLAYYPYRANFYFLVDFLGVSTNQARKEQIRSIKNKIRTVGIVKDFDYQHPPQISAPRREGDYDFSIYRLKDGQFQSEKMNKRKPGKRT</sequence>
<evidence type="ECO:0000313" key="2">
    <source>
        <dbReference type="Proteomes" id="UP001155586"/>
    </source>
</evidence>
<dbReference type="EMBL" id="JAKRRX010000254">
    <property type="protein sequence ID" value="MCW8336479.1"/>
    <property type="molecule type" value="Genomic_DNA"/>
</dbReference>
<reference evidence="1" key="1">
    <citation type="submission" date="2022-02" db="EMBL/GenBank/DDBJ databases">
        <title>Vibrio sp. nov., a new bacterium isolated from Bohai sea, China.</title>
        <authorList>
            <person name="Yuan Y."/>
        </authorList>
    </citation>
    <scope>NUCLEOTIDE SEQUENCE</scope>
    <source>
        <strain evidence="1">DBSS07</strain>
    </source>
</reference>